<sequence length="525" mass="55825">MQSPLDAFDRSVAAAREAFLGALPAWGVRDFGEAFEGMSDPALCGVVESLSQVARVTESLLSGASGQVAQRSRPELGQDGLAKKNAFSSPQGMIAAAMGRSVRDASKYIAVGEATATQSTFGGTRREPRYPAVADALSAGRLSVVVASGITSMLDRVTSRADVDMLTSAEVSLATNAVGQSLEFVTTLIKEWEGRLDPDGIEPREEELRQSRFLSVREERDGSIALKGRFDPVNGAAIKLAVEAIVSSELRKARDAFGSSKARGLCEHVELDVDGRPVARPYAGSAHETSGESAADPTDFATDHGGVDTCSCVDPDFEEARTIGQMRADALADLARHIIGCDSSPVAASTTLVIRTDLDTLTSSLGAATIDGVDQPISAQTVRALAASAGIIPAVMGGASEVLDLGREQRLFTRAQKIALAERDGGCTAPSCTRPPHLTEAHHANWWDRDLGPSDLENGVLLCWFHHHLLHRAEWTMKIVDGRVWFIPPPHIDPAQRPRPGNNRRRTLRIPTPESAALDGNAAAA</sequence>
<evidence type="ECO:0000259" key="2">
    <source>
        <dbReference type="Pfam" id="PF02720"/>
    </source>
</evidence>
<comment type="caution">
    <text evidence="3">The sequence shown here is derived from an EMBL/GenBank/DDBJ whole genome shotgun (WGS) entry which is preliminary data.</text>
</comment>
<protein>
    <submittedName>
        <fullName evidence="3">DUF222 domain-containing protein</fullName>
    </submittedName>
</protein>
<dbReference type="OrthoDB" id="5177627at2"/>
<feature type="domain" description="DUF222" evidence="2">
    <location>
        <begin position="72"/>
        <end position="424"/>
    </location>
</feature>
<evidence type="ECO:0000313" key="4">
    <source>
        <dbReference type="Proteomes" id="UP000307380"/>
    </source>
</evidence>
<keyword evidence="4" id="KW-1185">Reference proteome</keyword>
<gene>
    <name evidence="3" type="ORF">E6C70_08840</name>
</gene>
<dbReference type="AlphaFoldDB" id="A0A4V3WU50"/>
<evidence type="ECO:0000256" key="1">
    <source>
        <dbReference type="SAM" id="MobiDB-lite"/>
    </source>
</evidence>
<dbReference type="Proteomes" id="UP000307380">
    <property type="component" value="Unassembled WGS sequence"/>
</dbReference>
<accession>A0A4V3WU50</accession>
<dbReference type="RefSeq" id="WP_136424165.1">
    <property type="nucleotide sequence ID" value="NZ_SSSN01000005.1"/>
</dbReference>
<dbReference type="EMBL" id="SSSN01000005">
    <property type="protein sequence ID" value="THG34367.1"/>
    <property type="molecule type" value="Genomic_DNA"/>
</dbReference>
<proteinExistence type="predicted"/>
<name>A0A4V3WU50_9MICO</name>
<feature type="region of interest" description="Disordered" evidence="1">
    <location>
        <begin position="64"/>
        <end position="83"/>
    </location>
</feature>
<feature type="region of interest" description="Disordered" evidence="1">
    <location>
        <begin position="278"/>
        <end position="301"/>
    </location>
</feature>
<organism evidence="3 4">
    <name type="scientific">Orlajensenia flava</name>
    <dbReference type="NCBI Taxonomy" id="2565934"/>
    <lineage>
        <taxon>Bacteria</taxon>
        <taxon>Bacillati</taxon>
        <taxon>Actinomycetota</taxon>
        <taxon>Actinomycetes</taxon>
        <taxon>Micrococcales</taxon>
        <taxon>Microbacteriaceae</taxon>
        <taxon>Orlajensenia</taxon>
    </lineage>
</organism>
<reference evidence="3 4" key="1">
    <citation type="submission" date="2019-04" db="EMBL/GenBank/DDBJ databases">
        <authorList>
            <person name="Jiang L."/>
        </authorList>
    </citation>
    <scope>NUCLEOTIDE SEQUENCE [LARGE SCALE GENOMIC DNA]</scope>
    <source>
        <strain evidence="3 4">YIM 131861</strain>
    </source>
</reference>
<feature type="region of interest" description="Disordered" evidence="1">
    <location>
        <begin position="491"/>
        <end position="525"/>
    </location>
</feature>
<dbReference type="InterPro" id="IPR003870">
    <property type="entry name" value="DUF222"/>
</dbReference>
<dbReference type="Pfam" id="PF02720">
    <property type="entry name" value="DUF222"/>
    <property type="match status" value="1"/>
</dbReference>
<evidence type="ECO:0000313" key="3">
    <source>
        <dbReference type="EMBL" id="THG34367.1"/>
    </source>
</evidence>